<feature type="transmembrane region" description="Helical" evidence="1">
    <location>
        <begin position="36"/>
        <end position="56"/>
    </location>
</feature>
<feature type="transmembrane region" description="Helical" evidence="1">
    <location>
        <begin position="6"/>
        <end position="24"/>
    </location>
</feature>
<feature type="transmembrane region" description="Helical" evidence="1">
    <location>
        <begin position="62"/>
        <end position="94"/>
    </location>
</feature>
<keyword evidence="1" id="KW-0812">Transmembrane</keyword>
<organism evidence="2">
    <name type="scientific">marine sediment metagenome</name>
    <dbReference type="NCBI Taxonomy" id="412755"/>
    <lineage>
        <taxon>unclassified sequences</taxon>
        <taxon>metagenomes</taxon>
        <taxon>ecological metagenomes</taxon>
    </lineage>
</organism>
<evidence type="ECO:0000256" key="1">
    <source>
        <dbReference type="SAM" id="Phobius"/>
    </source>
</evidence>
<dbReference type="AlphaFoldDB" id="A0A0F9PK63"/>
<protein>
    <submittedName>
        <fullName evidence="2">Uncharacterized protein</fullName>
    </submittedName>
</protein>
<keyword evidence="1" id="KW-0472">Membrane</keyword>
<name>A0A0F9PK63_9ZZZZ</name>
<reference evidence="2" key="1">
    <citation type="journal article" date="2015" name="Nature">
        <title>Complex archaea that bridge the gap between prokaryotes and eukaryotes.</title>
        <authorList>
            <person name="Spang A."/>
            <person name="Saw J.H."/>
            <person name="Jorgensen S.L."/>
            <person name="Zaremba-Niedzwiedzka K."/>
            <person name="Martijn J."/>
            <person name="Lind A.E."/>
            <person name="van Eijk R."/>
            <person name="Schleper C."/>
            <person name="Guy L."/>
            <person name="Ettema T.J."/>
        </authorList>
    </citation>
    <scope>NUCLEOTIDE SEQUENCE</scope>
</reference>
<comment type="caution">
    <text evidence="2">The sequence shown here is derived from an EMBL/GenBank/DDBJ whole genome shotgun (WGS) entry which is preliminary data.</text>
</comment>
<keyword evidence="1" id="KW-1133">Transmembrane helix</keyword>
<sequence>MQNEDLMKLLAALGGVIGLIEAILGFDDRNLEVSRVILLVLSIILAVIILVSIIVPHKFVELNWIICVVIGIVMIIYTSLIGGILVLIAGFVGYTER</sequence>
<dbReference type="EMBL" id="LAZR01002267">
    <property type="protein sequence ID" value="KKN32220.1"/>
    <property type="molecule type" value="Genomic_DNA"/>
</dbReference>
<gene>
    <name evidence="2" type="ORF">LCGC14_0816130</name>
</gene>
<proteinExistence type="predicted"/>
<accession>A0A0F9PK63</accession>
<evidence type="ECO:0000313" key="2">
    <source>
        <dbReference type="EMBL" id="KKN32220.1"/>
    </source>
</evidence>